<keyword evidence="1" id="KW-1133">Transmembrane helix</keyword>
<feature type="transmembrane region" description="Helical" evidence="1">
    <location>
        <begin position="77"/>
        <end position="96"/>
    </location>
</feature>
<dbReference type="EMBL" id="JAVDUU010000004">
    <property type="protein sequence ID" value="MDR6944589.1"/>
    <property type="molecule type" value="Genomic_DNA"/>
</dbReference>
<evidence type="ECO:0000313" key="2">
    <source>
        <dbReference type="EMBL" id="MDR6944589.1"/>
    </source>
</evidence>
<sequence length="130" mass="14632">MKIIPKQLFKTFLISVILSIAANSIYYASMQKGADITNALTTIMEDATFLNIVIFIMSLPALFLASPVYWNNLTVRLLLYFAGSIIFIVTALSLKIQPANRVVYLLSGGIFLIVHSVFYYFTVKKARQLK</sequence>
<feature type="transmembrane region" description="Helical" evidence="1">
    <location>
        <begin position="102"/>
        <end position="121"/>
    </location>
</feature>
<keyword evidence="1" id="KW-0812">Transmembrane</keyword>
<dbReference type="Proteomes" id="UP001247620">
    <property type="component" value="Unassembled WGS sequence"/>
</dbReference>
<comment type="caution">
    <text evidence="2">The sequence shown here is derived from an EMBL/GenBank/DDBJ whole genome shotgun (WGS) entry which is preliminary data.</text>
</comment>
<evidence type="ECO:0000256" key="1">
    <source>
        <dbReference type="SAM" id="Phobius"/>
    </source>
</evidence>
<reference evidence="2 3" key="1">
    <citation type="submission" date="2023-07" db="EMBL/GenBank/DDBJ databases">
        <title>Sorghum-associated microbial communities from plants grown in Nebraska, USA.</title>
        <authorList>
            <person name="Schachtman D."/>
        </authorList>
    </citation>
    <scope>NUCLEOTIDE SEQUENCE [LARGE SCALE GENOMIC DNA]</scope>
    <source>
        <strain evidence="2 3">3262</strain>
    </source>
</reference>
<keyword evidence="3" id="KW-1185">Reference proteome</keyword>
<feature type="transmembrane region" description="Helical" evidence="1">
    <location>
        <begin position="12"/>
        <end position="29"/>
    </location>
</feature>
<dbReference type="RefSeq" id="WP_310101058.1">
    <property type="nucleotide sequence ID" value="NZ_JAVDUU010000004.1"/>
</dbReference>
<accession>A0ABU1TGN2</accession>
<keyword evidence="1" id="KW-0472">Membrane</keyword>
<name>A0ABU1TGN2_9SPHI</name>
<protein>
    <submittedName>
        <fullName evidence="2">Uncharacterized protein</fullName>
    </submittedName>
</protein>
<organism evidence="2 3">
    <name type="scientific">Mucilaginibacter pocheonensis</name>
    <dbReference type="NCBI Taxonomy" id="398050"/>
    <lineage>
        <taxon>Bacteria</taxon>
        <taxon>Pseudomonadati</taxon>
        <taxon>Bacteroidota</taxon>
        <taxon>Sphingobacteriia</taxon>
        <taxon>Sphingobacteriales</taxon>
        <taxon>Sphingobacteriaceae</taxon>
        <taxon>Mucilaginibacter</taxon>
    </lineage>
</organism>
<feature type="transmembrane region" description="Helical" evidence="1">
    <location>
        <begin position="49"/>
        <end position="70"/>
    </location>
</feature>
<proteinExistence type="predicted"/>
<evidence type="ECO:0000313" key="3">
    <source>
        <dbReference type="Proteomes" id="UP001247620"/>
    </source>
</evidence>
<gene>
    <name evidence="2" type="ORF">J2W55_004449</name>
</gene>